<dbReference type="InterPro" id="IPR011008">
    <property type="entry name" value="Dimeric_a/b-barrel"/>
</dbReference>
<evidence type="ECO:0000313" key="4">
    <source>
        <dbReference type="EMBL" id="MDH5823976.1"/>
    </source>
</evidence>
<feature type="region of interest" description="Disordered" evidence="2">
    <location>
        <begin position="48"/>
        <end position="68"/>
    </location>
</feature>
<gene>
    <name evidence="4" type="ORF">QFW77_13415</name>
</gene>
<dbReference type="PANTHER" id="PTHR35174:SF3">
    <property type="entry name" value="BLL7171 PROTEIN"/>
    <property type="match status" value="1"/>
</dbReference>
<dbReference type="SUPFAM" id="SSF54909">
    <property type="entry name" value="Dimeric alpha+beta barrel"/>
    <property type="match status" value="1"/>
</dbReference>
<keyword evidence="5" id="KW-1185">Reference proteome</keyword>
<dbReference type="RefSeq" id="WP_280575274.1">
    <property type="nucleotide sequence ID" value="NZ_JARXRM010000042.1"/>
</dbReference>
<dbReference type="Pfam" id="PF03795">
    <property type="entry name" value="YCII"/>
    <property type="match status" value="1"/>
</dbReference>
<reference evidence="4 5" key="1">
    <citation type="submission" date="2023-04" db="EMBL/GenBank/DDBJ databases">
        <title>Luteimonas endophyticus RD2P54.</title>
        <authorList>
            <person name="Sun J.-Q."/>
        </authorList>
    </citation>
    <scope>NUCLEOTIDE SEQUENCE [LARGE SCALE GENOMIC DNA]</scope>
    <source>
        <strain evidence="4 5">RD2P54</strain>
    </source>
</reference>
<dbReference type="InterPro" id="IPR005545">
    <property type="entry name" value="YCII"/>
</dbReference>
<dbReference type="Proteomes" id="UP001156940">
    <property type="component" value="Unassembled WGS sequence"/>
</dbReference>
<organism evidence="4 5">
    <name type="scientific">Luteimonas endophytica</name>
    <dbReference type="NCBI Taxonomy" id="3042023"/>
    <lineage>
        <taxon>Bacteria</taxon>
        <taxon>Pseudomonadati</taxon>
        <taxon>Pseudomonadota</taxon>
        <taxon>Gammaproteobacteria</taxon>
        <taxon>Lysobacterales</taxon>
        <taxon>Lysobacteraceae</taxon>
        <taxon>Luteimonas</taxon>
    </lineage>
</organism>
<evidence type="ECO:0000259" key="3">
    <source>
        <dbReference type="Pfam" id="PF03795"/>
    </source>
</evidence>
<name>A0ABT6JAX8_9GAMM</name>
<dbReference type="Gene3D" id="3.30.70.1060">
    <property type="entry name" value="Dimeric alpha+beta barrel"/>
    <property type="match status" value="1"/>
</dbReference>
<proteinExistence type="inferred from homology"/>
<feature type="domain" description="YCII-related" evidence="3">
    <location>
        <begin position="25"/>
        <end position="113"/>
    </location>
</feature>
<dbReference type="PANTHER" id="PTHR35174">
    <property type="entry name" value="BLL7171 PROTEIN-RELATED"/>
    <property type="match status" value="1"/>
</dbReference>
<accession>A0ABT6JAX8</accession>
<evidence type="ECO:0000256" key="1">
    <source>
        <dbReference type="ARBA" id="ARBA00007689"/>
    </source>
</evidence>
<sequence>MTGKPPKSEYLVLSRGKWDPQLPQERIQGAIDAFYVWHDRCVAEGSMRAGQRLQPGGRTVSRRGTTDGPFAESKEVIGGYWTILAASLDEAAALAAQNPCIACGLEFEIRPIEPARARADVFANETPLSG</sequence>
<protein>
    <submittedName>
        <fullName evidence="4">YciI family protein</fullName>
    </submittedName>
</protein>
<evidence type="ECO:0000313" key="5">
    <source>
        <dbReference type="Proteomes" id="UP001156940"/>
    </source>
</evidence>
<comment type="similarity">
    <text evidence="1">Belongs to the YciI family.</text>
</comment>
<comment type="caution">
    <text evidence="4">The sequence shown here is derived from an EMBL/GenBank/DDBJ whole genome shotgun (WGS) entry which is preliminary data.</text>
</comment>
<evidence type="ECO:0000256" key="2">
    <source>
        <dbReference type="SAM" id="MobiDB-lite"/>
    </source>
</evidence>
<dbReference type="EMBL" id="JARXRM010000042">
    <property type="protein sequence ID" value="MDH5823976.1"/>
    <property type="molecule type" value="Genomic_DNA"/>
</dbReference>